<reference evidence="3" key="2">
    <citation type="journal article" date="2021" name="PeerJ">
        <title>Extensive microbial diversity within the chicken gut microbiome revealed by metagenomics and culture.</title>
        <authorList>
            <person name="Gilroy R."/>
            <person name="Ravi A."/>
            <person name="Getino M."/>
            <person name="Pursley I."/>
            <person name="Horton D.L."/>
            <person name="Alikhan N.F."/>
            <person name="Baker D."/>
            <person name="Gharbi K."/>
            <person name="Hall N."/>
            <person name="Watson M."/>
            <person name="Adriaenssens E.M."/>
            <person name="Foster-Nyarko E."/>
            <person name="Jarju S."/>
            <person name="Secka A."/>
            <person name="Antonio M."/>
            <person name="Oren A."/>
            <person name="Chaudhuri R.R."/>
            <person name="La Ragione R."/>
            <person name="Hildebrand F."/>
            <person name="Pallen M.J."/>
        </authorList>
    </citation>
    <scope>NUCLEOTIDE SEQUENCE</scope>
    <source>
        <strain evidence="3">ChiGjej1B1-24693</strain>
    </source>
</reference>
<proteinExistence type="predicted"/>
<dbReference type="Gene3D" id="3.30.360.10">
    <property type="entry name" value="Dihydrodipicolinate Reductase, domain 2"/>
    <property type="match status" value="1"/>
</dbReference>
<dbReference type="SUPFAM" id="SSF55347">
    <property type="entry name" value="Glyceraldehyde-3-phosphate dehydrogenase-like, C-terminal domain"/>
    <property type="match status" value="1"/>
</dbReference>
<dbReference type="SUPFAM" id="SSF51735">
    <property type="entry name" value="NAD(P)-binding Rossmann-fold domains"/>
    <property type="match status" value="1"/>
</dbReference>
<feature type="domain" description="Gfo/Idh/MocA-like oxidoreductase N-terminal" evidence="1">
    <location>
        <begin position="4"/>
        <end position="114"/>
    </location>
</feature>
<protein>
    <submittedName>
        <fullName evidence="3">Gfo/Idh/MocA family oxidoreductase</fullName>
    </submittedName>
</protein>
<dbReference type="InterPro" id="IPR000683">
    <property type="entry name" value="Gfo/Idh/MocA-like_OxRdtase_N"/>
</dbReference>
<gene>
    <name evidence="3" type="ORF">IAA98_06730</name>
</gene>
<evidence type="ECO:0000259" key="1">
    <source>
        <dbReference type="Pfam" id="PF01408"/>
    </source>
</evidence>
<dbReference type="InterPro" id="IPR055170">
    <property type="entry name" value="GFO_IDH_MocA-like_dom"/>
</dbReference>
<evidence type="ECO:0000313" key="4">
    <source>
        <dbReference type="Proteomes" id="UP000886842"/>
    </source>
</evidence>
<dbReference type="PANTHER" id="PTHR43377">
    <property type="entry name" value="BILIVERDIN REDUCTASE A"/>
    <property type="match status" value="1"/>
</dbReference>
<reference evidence="3" key="1">
    <citation type="submission" date="2020-10" db="EMBL/GenBank/DDBJ databases">
        <authorList>
            <person name="Gilroy R."/>
        </authorList>
    </citation>
    <scope>NUCLEOTIDE SEQUENCE</scope>
    <source>
        <strain evidence="3">ChiGjej1B1-24693</strain>
    </source>
</reference>
<feature type="domain" description="GFO/IDH/MocA-like oxidoreductase" evidence="2">
    <location>
        <begin position="133"/>
        <end position="262"/>
    </location>
</feature>
<dbReference type="AlphaFoldDB" id="A0A9D1GYR6"/>
<evidence type="ECO:0000313" key="3">
    <source>
        <dbReference type="EMBL" id="HIT75260.1"/>
    </source>
</evidence>
<evidence type="ECO:0000259" key="2">
    <source>
        <dbReference type="Pfam" id="PF22725"/>
    </source>
</evidence>
<dbReference type="PANTHER" id="PTHR43377:SF1">
    <property type="entry name" value="BILIVERDIN REDUCTASE A"/>
    <property type="match status" value="1"/>
</dbReference>
<dbReference type="InterPro" id="IPR051450">
    <property type="entry name" value="Gfo/Idh/MocA_Oxidoreductases"/>
</dbReference>
<dbReference type="InterPro" id="IPR036291">
    <property type="entry name" value="NAD(P)-bd_dom_sf"/>
</dbReference>
<dbReference type="EMBL" id="DVLP01000205">
    <property type="protein sequence ID" value="HIT75260.1"/>
    <property type="molecule type" value="Genomic_DNA"/>
</dbReference>
<comment type="caution">
    <text evidence="3">The sequence shown here is derived from an EMBL/GenBank/DDBJ whole genome shotgun (WGS) entry which is preliminary data.</text>
</comment>
<dbReference type="Gene3D" id="3.40.50.720">
    <property type="entry name" value="NAD(P)-binding Rossmann-like Domain"/>
    <property type="match status" value="1"/>
</dbReference>
<organism evidence="3 4">
    <name type="scientific">Candidatus Avipropionibacterium avicola</name>
    <dbReference type="NCBI Taxonomy" id="2840701"/>
    <lineage>
        <taxon>Bacteria</taxon>
        <taxon>Bacillati</taxon>
        <taxon>Actinomycetota</taxon>
        <taxon>Actinomycetes</taxon>
        <taxon>Propionibacteriales</taxon>
        <taxon>Propionibacteriaceae</taxon>
        <taxon>Propionibacteriaceae incertae sedis</taxon>
        <taxon>Candidatus Avipropionibacterium</taxon>
    </lineage>
</organism>
<name>A0A9D1GYR6_9ACTN</name>
<dbReference type="Pfam" id="PF01408">
    <property type="entry name" value="GFO_IDH_MocA"/>
    <property type="match status" value="1"/>
</dbReference>
<sequence length="337" mass="36260">MIDVVIAGVQHPHFRYYLDSVAGRDDARIVGFSEADKATREAVASETGLPAYEDHQSLIEATSPTVVGVAAEFGARGQIVLDALTAGSHVLADKPLCTRLSELDAIEKAVAERPDQQLSIMFEKRGYGPSVVARKLYEEGILGEITLVHATGPHKLNEPNRPDWFWQDETYGGILADLTTHDVDMFLWFTGARSGTVTGRAANLTQPGHPEFEDTGLAMVAADGVDGGTGALGSLEVHWMSPIAAPWHGDYRMRLTGSLGTAELNWRTGELFVATHTREPEMLECPPNQPAATYFLDALAAGEEPAVNAADSIAATRVALLAQESAAAGGEIRRWTR</sequence>
<dbReference type="Pfam" id="PF22725">
    <property type="entry name" value="GFO_IDH_MocA_C3"/>
    <property type="match status" value="1"/>
</dbReference>
<dbReference type="Proteomes" id="UP000886842">
    <property type="component" value="Unassembled WGS sequence"/>
</dbReference>
<accession>A0A9D1GYR6</accession>
<dbReference type="GO" id="GO:0000166">
    <property type="term" value="F:nucleotide binding"/>
    <property type="evidence" value="ECO:0007669"/>
    <property type="project" value="InterPro"/>
</dbReference>